<dbReference type="InterPro" id="IPR058240">
    <property type="entry name" value="rSAM_sf"/>
</dbReference>
<comment type="cofactor">
    <cofactor evidence="1">
        <name>[4Fe-4S] cluster</name>
        <dbReference type="ChEBI" id="CHEBI:49883"/>
    </cofactor>
</comment>
<evidence type="ECO:0000259" key="6">
    <source>
        <dbReference type="PROSITE" id="PS51918"/>
    </source>
</evidence>
<dbReference type="EMBL" id="VLLC01000022">
    <property type="protein sequence ID" value="TWI68189.1"/>
    <property type="molecule type" value="Genomic_DNA"/>
</dbReference>
<dbReference type="PANTHER" id="PTHR11228:SF7">
    <property type="entry name" value="PQQA PEPTIDE CYCLASE"/>
    <property type="match status" value="1"/>
</dbReference>
<gene>
    <name evidence="7" type="ORF">LZ24_02563</name>
</gene>
<evidence type="ECO:0000256" key="4">
    <source>
        <dbReference type="ARBA" id="ARBA00023004"/>
    </source>
</evidence>
<dbReference type="AlphaFoldDB" id="A0A562RGG9"/>
<evidence type="ECO:0000313" key="7">
    <source>
        <dbReference type="EMBL" id="TWI68189.1"/>
    </source>
</evidence>
<name>A0A562RGG9_9BACT</name>
<keyword evidence="2" id="KW-0949">S-adenosyl-L-methionine</keyword>
<evidence type="ECO:0000256" key="3">
    <source>
        <dbReference type="ARBA" id="ARBA00022723"/>
    </source>
</evidence>
<dbReference type="Proteomes" id="UP000318307">
    <property type="component" value="Unassembled WGS sequence"/>
</dbReference>
<keyword evidence="4" id="KW-0408">Iron</keyword>
<feature type="domain" description="Radical SAM core" evidence="6">
    <location>
        <begin position="21"/>
        <end position="249"/>
    </location>
</feature>
<dbReference type="PANTHER" id="PTHR11228">
    <property type="entry name" value="RADICAL SAM DOMAIN PROTEIN"/>
    <property type="match status" value="1"/>
</dbReference>
<evidence type="ECO:0000256" key="1">
    <source>
        <dbReference type="ARBA" id="ARBA00001966"/>
    </source>
</evidence>
<dbReference type="SUPFAM" id="SSF102114">
    <property type="entry name" value="Radical SAM enzymes"/>
    <property type="match status" value="1"/>
</dbReference>
<organism evidence="7 8">
    <name type="scientific">Desulfobotulus alkaliphilus</name>
    <dbReference type="NCBI Taxonomy" id="622671"/>
    <lineage>
        <taxon>Bacteria</taxon>
        <taxon>Pseudomonadati</taxon>
        <taxon>Thermodesulfobacteriota</taxon>
        <taxon>Desulfobacteria</taxon>
        <taxon>Desulfobacterales</taxon>
        <taxon>Desulfobacteraceae</taxon>
        <taxon>Desulfobotulus</taxon>
    </lineage>
</organism>
<protein>
    <submittedName>
        <fullName evidence="7">MoaA/NifB/PqqE/SkfB family radical SAM enzyme</fullName>
    </submittedName>
</protein>
<dbReference type="Gene3D" id="3.20.20.70">
    <property type="entry name" value="Aldolase class I"/>
    <property type="match status" value="1"/>
</dbReference>
<evidence type="ECO:0000256" key="5">
    <source>
        <dbReference type="ARBA" id="ARBA00023014"/>
    </source>
</evidence>
<proteinExistence type="predicted"/>
<keyword evidence="8" id="KW-1185">Reference proteome</keyword>
<dbReference type="SFLD" id="SFLDG01386">
    <property type="entry name" value="main_SPASM_domain-containing"/>
    <property type="match status" value="1"/>
</dbReference>
<evidence type="ECO:0000313" key="8">
    <source>
        <dbReference type="Proteomes" id="UP000318307"/>
    </source>
</evidence>
<evidence type="ECO:0000256" key="2">
    <source>
        <dbReference type="ARBA" id="ARBA00022691"/>
    </source>
</evidence>
<reference evidence="7 8" key="1">
    <citation type="submission" date="2019-07" db="EMBL/GenBank/DDBJ databases">
        <title>Genome sequencing of 100 strains of the haloalkaliphilic chemolithoautotrophic sulfur-oxidizing bacterium Thioalkalivibrio.</title>
        <authorList>
            <person name="Muyzer G."/>
        </authorList>
    </citation>
    <scope>NUCLEOTIDE SEQUENCE [LARGE SCALE GENOMIC DNA]</scope>
    <source>
        <strain evidence="7 8">ASO4-4</strain>
    </source>
</reference>
<dbReference type="PROSITE" id="PS51918">
    <property type="entry name" value="RADICAL_SAM"/>
    <property type="match status" value="1"/>
</dbReference>
<dbReference type="CDD" id="cd01335">
    <property type="entry name" value="Radical_SAM"/>
    <property type="match status" value="1"/>
</dbReference>
<dbReference type="GO" id="GO:0051536">
    <property type="term" value="F:iron-sulfur cluster binding"/>
    <property type="evidence" value="ECO:0007669"/>
    <property type="project" value="UniProtKB-KW"/>
</dbReference>
<sequence length="391" mass="44145">MASDYMKTESLGSSASWPGKNSLLPHLDMELTERCNNRCIHCYINQPENDAQLKVRELSTDEIKAIVKDAAGLGCMSIRFTGGEPLLREDFSEIYLFTRRQGIRVTLFTNATLMDEALTDLFVKYPPGSPVEVTLYGMTSDSYEAISLVKGSFAKAMAGIGLLRKKGIPFYVKSIYFKGREADKEAFADFVEKDLSADTPPAFSMNFDLRARRDMPAKVDFIKSLRVSPEESVVALEKYKDAYIKDSRRFARKFMGPAGDRLFNCGCGKGGSVDAYGFFQPCLLLRHPESVYDLKKGSFKQALQVFFPELREKISTNGKYLQRCAGCFLHGFCDQCPAKSWMEHGLLDEPVEYCCELAHAKARFLGLLGDKERAWEVKDWKVRLDRFVTHG</sequence>
<dbReference type="SFLD" id="SFLDS00029">
    <property type="entry name" value="Radical_SAM"/>
    <property type="match status" value="1"/>
</dbReference>
<dbReference type="InterPro" id="IPR013785">
    <property type="entry name" value="Aldolase_TIM"/>
</dbReference>
<dbReference type="InterPro" id="IPR050377">
    <property type="entry name" value="Radical_SAM_PqqE_MftC-like"/>
</dbReference>
<keyword evidence="5" id="KW-0411">Iron-sulfur</keyword>
<dbReference type="InterPro" id="IPR007197">
    <property type="entry name" value="rSAM"/>
</dbReference>
<keyword evidence="3" id="KW-0479">Metal-binding</keyword>
<dbReference type="SFLD" id="SFLDG01067">
    <property type="entry name" value="SPASM/twitch_domain_containing"/>
    <property type="match status" value="1"/>
</dbReference>
<dbReference type="GO" id="GO:0046872">
    <property type="term" value="F:metal ion binding"/>
    <property type="evidence" value="ECO:0007669"/>
    <property type="project" value="UniProtKB-KW"/>
</dbReference>
<comment type="caution">
    <text evidence="7">The sequence shown here is derived from an EMBL/GenBank/DDBJ whole genome shotgun (WGS) entry which is preliminary data.</text>
</comment>
<dbReference type="GO" id="GO:0003824">
    <property type="term" value="F:catalytic activity"/>
    <property type="evidence" value="ECO:0007669"/>
    <property type="project" value="InterPro"/>
</dbReference>
<dbReference type="Pfam" id="PF04055">
    <property type="entry name" value="Radical_SAM"/>
    <property type="match status" value="1"/>
</dbReference>
<dbReference type="RefSeq" id="WP_186443124.1">
    <property type="nucleotide sequence ID" value="NZ_VLLC01000022.1"/>
</dbReference>
<accession>A0A562RGG9</accession>